<gene>
    <name evidence="2" type="ORF">GUITHDRAFT_64330</name>
</gene>
<sequence>TREHSTAQHSTAQHSTAQHSTAQHSTAQHSTAQHSRCCVMMKRAIRGLVEMILGSDTPRTDLVLSLDSSPTF</sequence>
<dbReference type="PaxDb" id="55529-EKX53274"/>
<name>L1JY86_GUITC</name>
<dbReference type="AlphaFoldDB" id="L1JY86"/>
<dbReference type="RefSeq" id="XP_005840254.1">
    <property type="nucleotide sequence ID" value="XM_005840197.1"/>
</dbReference>
<feature type="compositionally biased region" description="Polar residues" evidence="1">
    <location>
        <begin position="7"/>
        <end position="34"/>
    </location>
</feature>
<dbReference type="KEGG" id="gtt:GUITHDRAFT_64330"/>
<proteinExistence type="predicted"/>
<feature type="non-terminal residue" evidence="2">
    <location>
        <position position="1"/>
    </location>
</feature>
<dbReference type="EnsemblProtists" id="EKX53274">
    <property type="protein sequence ID" value="EKX53274"/>
    <property type="gene ID" value="GUITHDRAFT_64330"/>
</dbReference>
<protein>
    <submittedName>
        <fullName evidence="2 3">Uncharacterized protein</fullName>
    </submittedName>
</protein>
<keyword evidence="4" id="KW-1185">Reference proteome</keyword>
<dbReference type="EMBL" id="JH992970">
    <property type="protein sequence ID" value="EKX53274.1"/>
    <property type="molecule type" value="Genomic_DNA"/>
</dbReference>
<dbReference type="Proteomes" id="UP000011087">
    <property type="component" value="Unassembled WGS sequence"/>
</dbReference>
<dbReference type="HOGENOM" id="CLU_2730049_0_0_1"/>
<evidence type="ECO:0000313" key="3">
    <source>
        <dbReference type="EnsemblProtists" id="EKX53274"/>
    </source>
</evidence>
<evidence type="ECO:0000313" key="2">
    <source>
        <dbReference type="EMBL" id="EKX53274.1"/>
    </source>
</evidence>
<accession>L1JY86</accession>
<reference evidence="3" key="3">
    <citation type="submission" date="2016-03" db="UniProtKB">
        <authorList>
            <consortium name="EnsemblProtists"/>
        </authorList>
    </citation>
    <scope>IDENTIFICATION</scope>
</reference>
<dbReference type="GeneID" id="17310161"/>
<dbReference type="OrthoDB" id="5425409at2759"/>
<feature type="region of interest" description="Disordered" evidence="1">
    <location>
        <begin position="1"/>
        <end position="35"/>
    </location>
</feature>
<organism evidence="2">
    <name type="scientific">Guillardia theta (strain CCMP2712)</name>
    <name type="common">Cryptophyte</name>
    <dbReference type="NCBI Taxonomy" id="905079"/>
    <lineage>
        <taxon>Eukaryota</taxon>
        <taxon>Cryptophyceae</taxon>
        <taxon>Pyrenomonadales</taxon>
        <taxon>Geminigeraceae</taxon>
        <taxon>Guillardia</taxon>
    </lineage>
</organism>
<evidence type="ECO:0000313" key="4">
    <source>
        <dbReference type="Proteomes" id="UP000011087"/>
    </source>
</evidence>
<reference evidence="4" key="2">
    <citation type="submission" date="2012-11" db="EMBL/GenBank/DDBJ databases">
        <authorList>
            <person name="Kuo A."/>
            <person name="Curtis B.A."/>
            <person name="Tanifuji G."/>
            <person name="Burki F."/>
            <person name="Gruber A."/>
            <person name="Irimia M."/>
            <person name="Maruyama S."/>
            <person name="Arias M.C."/>
            <person name="Ball S.G."/>
            <person name="Gile G.H."/>
            <person name="Hirakawa Y."/>
            <person name="Hopkins J.F."/>
            <person name="Rensing S.A."/>
            <person name="Schmutz J."/>
            <person name="Symeonidi A."/>
            <person name="Elias M."/>
            <person name="Eveleigh R.J."/>
            <person name="Herman E.K."/>
            <person name="Klute M.J."/>
            <person name="Nakayama T."/>
            <person name="Obornik M."/>
            <person name="Reyes-Prieto A."/>
            <person name="Armbrust E.V."/>
            <person name="Aves S.J."/>
            <person name="Beiko R.G."/>
            <person name="Coutinho P."/>
            <person name="Dacks J.B."/>
            <person name="Durnford D.G."/>
            <person name="Fast N.M."/>
            <person name="Green B.R."/>
            <person name="Grisdale C."/>
            <person name="Hempe F."/>
            <person name="Henrissat B."/>
            <person name="Hoppner M.P."/>
            <person name="Ishida K.-I."/>
            <person name="Kim E."/>
            <person name="Koreny L."/>
            <person name="Kroth P.G."/>
            <person name="Liu Y."/>
            <person name="Malik S.-B."/>
            <person name="Maier U.G."/>
            <person name="McRose D."/>
            <person name="Mock T."/>
            <person name="Neilson J.A."/>
            <person name="Onodera N.T."/>
            <person name="Poole A.M."/>
            <person name="Pritham E.J."/>
            <person name="Richards T.A."/>
            <person name="Rocap G."/>
            <person name="Roy S.W."/>
            <person name="Sarai C."/>
            <person name="Schaack S."/>
            <person name="Shirato S."/>
            <person name="Slamovits C.H."/>
            <person name="Spencer D.F."/>
            <person name="Suzuki S."/>
            <person name="Worden A.Z."/>
            <person name="Zauner S."/>
            <person name="Barry K."/>
            <person name="Bell C."/>
            <person name="Bharti A.K."/>
            <person name="Crow J.A."/>
            <person name="Grimwood J."/>
            <person name="Kramer R."/>
            <person name="Lindquist E."/>
            <person name="Lucas S."/>
            <person name="Salamov A."/>
            <person name="McFadden G.I."/>
            <person name="Lane C.E."/>
            <person name="Keeling P.J."/>
            <person name="Gray M.W."/>
            <person name="Grigoriev I.V."/>
            <person name="Archibald J.M."/>
        </authorList>
    </citation>
    <scope>NUCLEOTIDE SEQUENCE</scope>
    <source>
        <strain evidence="4">CCMP2712</strain>
    </source>
</reference>
<evidence type="ECO:0000256" key="1">
    <source>
        <dbReference type="SAM" id="MobiDB-lite"/>
    </source>
</evidence>
<reference evidence="2 4" key="1">
    <citation type="journal article" date="2012" name="Nature">
        <title>Algal genomes reveal evolutionary mosaicism and the fate of nucleomorphs.</title>
        <authorList>
            <consortium name="DOE Joint Genome Institute"/>
            <person name="Curtis B.A."/>
            <person name="Tanifuji G."/>
            <person name="Burki F."/>
            <person name="Gruber A."/>
            <person name="Irimia M."/>
            <person name="Maruyama S."/>
            <person name="Arias M.C."/>
            <person name="Ball S.G."/>
            <person name="Gile G.H."/>
            <person name="Hirakawa Y."/>
            <person name="Hopkins J.F."/>
            <person name="Kuo A."/>
            <person name="Rensing S.A."/>
            <person name="Schmutz J."/>
            <person name="Symeonidi A."/>
            <person name="Elias M."/>
            <person name="Eveleigh R.J."/>
            <person name="Herman E.K."/>
            <person name="Klute M.J."/>
            <person name="Nakayama T."/>
            <person name="Obornik M."/>
            <person name="Reyes-Prieto A."/>
            <person name="Armbrust E.V."/>
            <person name="Aves S.J."/>
            <person name="Beiko R.G."/>
            <person name="Coutinho P."/>
            <person name="Dacks J.B."/>
            <person name="Durnford D.G."/>
            <person name="Fast N.M."/>
            <person name="Green B.R."/>
            <person name="Grisdale C.J."/>
            <person name="Hempel F."/>
            <person name="Henrissat B."/>
            <person name="Hoppner M.P."/>
            <person name="Ishida K."/>
            <person name="Kim E."/>
            <person name="Koreny L."/>
            <person name="Kroth P.G."/>
            <person name="Liu Y."/>
            <person name="Malik S.B."/>
            <person name="Maier U.G."/>
            <person name="McRose D."/>
            <person name="Mock T."/>
            <person name="Neilson J.A."/>
            <person name="Onodera N.T."/>
            <person name="Poole A.M."/>
            <person name="Pritham E.J."/>
            <person name="Richards T.A."/>
            <person name="Rocap G."/>
            <person name="Roy S.W."/>
            <person name="Sarai C."/>
            <person name="Schaack S."/>
            <person name="Shirato S."/>
            <person name="Slamovits C.H."/>
            <person name="Spencer D.F."/>
            <person name="Suzuki S."/>
            <person name="Worden A.Z."/>
            <person name="Zauner S."/>
            <person name="Barry K."/>
            <person name="Bell C."/>
            <person name="Bharti A.K."/>
            <person name="Crow J.A."/>
            <person name="Grimwood J."/>
            <person name="Kramer R."/>
            <person name="Lindquist E."/>
            <person name="Lucas S."/>
            <person name="Salamov A."/>
            <person name="McFadden G.I."/>
            <person name="Lane C.E."/>
            <person name="Keeling P.J."/>
            <person name="Gray M.W."/>
            <person name="Grigoriev I.V."/>
            <person name="Archibald J.M."/>
        </authorList>
    </citation>
    <scope>NUCLEOTIDE SEQUENCE</scope>
    <source>
        <strain evidence="2 4">CCMP2712</strain>
    </source>
</reference>